<dbReference type="RefSeq" id="WP_267778731.1">
    <property type="nucleotide sequence ID" value="NZ_JAPNKE010000002.1"/>
</dbReference>
<proteinExistence type="inferred from homology"/>
<evidence type="ECO:0000256" key="2">
    <source>
        <dbReference type="SAM" id="MobiDB-lite"/>
    </source>
</evidence>
<dbReference type="GO" id="GO:0015562">
    <property type="term" value="F:efflux transmembrane transporter activity"/>
    <property type="evidence" value="ECO:0007669"/>
    <property type="project" value="InterPro"/>
</dbReference>
<dbReference type="Pfam" id="PF02321">
    <property type="entry name" value="OEP"/>
    <property type="match status" value="1"/>
</dbReference>
<dbReference type="Proteomes" id="UP001150924">
    <property type="component" value="Unassembled WGS sequence"/>
</dbReference>
<name>A0A9X3J0M6_9BACT</name>
<comment type="caution">
    <text evidence="3">The sequence shown here is derived from an EMBL/GenBank/DDBJ whole genome shotgun (WGS) entry which is preliminary data.</text>
</comment>
<dbReference type="EMBL" id="JAPNKE010000002">
    <property type="protein sequence ID" value="MCY1010736.1"/>
    <property type="molecule type" value="Genomic_DNA"/>
</dbReference>
<comment type="similarity">
    <text evidence="1">Belongs to the outer membrane factor (OMF) (TC 1.B.17) family.</text>
</comment>
<dbReference type="PANTHER" id="PTHR30203">
    <property type="entry name" value="OUTER MEMBRANE CATION EFFLUX PROTEIN"/>
    <property type="match status" value="1"/>
</dbReference>
<keyword evidence="4" id="KW-1185">Reference proteome</keyword>
<organism evidence="3 4">
    <name type="scientific">Nannocystis pusilla</name>
    <dbReference type="NCBI Taxonomy" id="889268"/>
    <lineage>
        <taxon>Bacteria</taxon>
        <taxon>Pseudomonadati</taxon>
        <taxon>Myxococcota</taxon>
        <taxon>Polyangia</taxon>
        <taxon>Nannocystales</taxon>
        <taxon>Nannocystaceae</taxon>
        <taxon>Nannocystis</taxon>
    </lineage>
</organism>
<sequence>MASRRQQAGEISRLRVRVAEGELARARQAKLAADLDYRLACIHLAEMAGWPSGQLIAPAGELGDPIKVRDPEDLIANVQKEHPALKTKEAQVELGEARAKSARRDRLPEPWIGVYFGREREPNTAPNIPGSKIVLGMVTIPLPFFKRNQLARAQTKAELSVAQTELEVVRYQLALNARRAVDAINTAAERVQTYSREVVPRFEENLQLLQRAFELGEVDIIEVFVAREISCGSRPRRSTPTAPTSTPCTRSRRSSARRRLPSPRPARPARPPRRPPPADAPAVLADSHTPAALPVPRNSYPGDHRERAPERAACPQPAAQERNLSCDGCARAAGSSLREAAQRPAPRDSFYPTQHLSFGADCLCTASARRSAGPRPFAGVTRSTLGFRREDLSFGPAKDPAARRRARPAWRSSAVTSPRPCC</sequence>
<reference evidence="3" key="1">
    <citation type="submission" date="2022-11" db="EMBL/GenBank/DDBJ databases">
        <title>Minimal conservation of predation-associated metabolite biosynthetic gene clusters underscores biosynthetic potential of Myxococcota including descriptions for ten novel species: Archangium lansinium sp. nov., Myxococcus landrumus sp. nov., Nannocystis bai.</title>
        <authorList>
            <person name="Ahearne A."/>
            <person name="Stevens C."/>
            <person name="Phillips K."/>
        </authorList>
    </citation>
    <scope>NUCLEOTIDE SEQUENCE</scope>
    <source>
        <strain evidence="3">Na p29</strain>
    </source>
</reference>
<dbReference type="Gene3D" id="1.20.1600.10">
    <property type="entry name" value="Outer membrane efflux proteins (OEP)"/>
    <property type="match status" value="1"/>
</dbReference>
<dbReference type="SUPFAM" id="SSF56954">
    <property type="entry name" value="Outer membrane efflux proteins (OEP)"/>
    <property type="match status" value="1"/>
</dbReference>
<evidence type="ECO:0000313" key="3">
    <source>
        <dbReference type="EMBL" id="MCY1010736.1"/>
    </source>
</evidence>
<dbReference type="AlphaFoldDB" id="A0A9X3J0M6"/>
<gene>
    <name evidence="3" type="ORF">OV079_35270</name>
</gene>
<feature type="compositionally biased region" description="Pro residues" evidence="2">
    <location>
        <begin position="262"/>
        <end position="279"/>
    </location>
</feature>
<evidence type="ECO:0000256" key="1">
    <source>
        <dbReference type="ARBA" id="ARBA00007613"/>
    </source>
</evidence>
<evidence type="ECO:0000313" key="4">
    <source>
        <dbReference type="Proteomes" id="UP001150924"/>
    </source>
</evidence>
<feature type="region of interest" description="Disordered" evidence="2">
    <location>
        <begin position="390"/>
        <end position="422"/>
    </location>
</feature>
<dbReference type="InterPro" id="IPR010131">
    <property type="entry name" value="MdtP/NodT-like"/>
</dbReference>
<dbReference type="InterPro" id="IPR003423">
    <property type="entry name" value="OMP_efflux"/>
</dbReference>
<protein>
    <submittedName>
        <fullName evidence="3">TolC family protein</fullName>
    </submittedName>
</protein>
<accession>A0A9X3J0M6</accession>
<feature type="compositionally biased region" description="Low complexity" evidence="2">
    <location>
        <begin position="238"/>
        <end position="249"/>
    </location>
</feature>
<dbReference type="PANTHER" id="PTHR30203:SF24">
    <property type="entry name" value="BLR4935 PROTEIN"/>
    <property type="match status" value="1"/>
</dbReference>
<feature type="compositionally biased region" description="Basic residues" evidence="2">
    <location>
        <begin position="250"/>
        <end position="261"/>
    </location>
</feature>
<feature type="region of interest" description="Disordered" evidence="2">
    <location>
        <begin position="232"/>
        <end position="319"/>
    </location>
</feature>